<accession>A0A3E2NW07</accession>
<evidence type="ECO:0000313" key="3">
    <source>
        <dbReference type="Proteomes" id="UP000260823"/>
    </source>
</evidence>
<proteinExistence type="predicted"/>
<evidence type="ECO:0000256" key="1">
    <source>
        <dbReference type="SAM" id="MobiDB-lite"/>
    </source>
</evidence>
<feature type="region of interest" description="Disordered" evidence="1">
    <location>
        <begin position="1"/>
        <end position="23"/>
    </location>
</feature>
<keyword evidence="3" id="KW-1185">Reference proteome</keyword>
<protein>
    <submittedName>
        <fullName evidence="2">Uncharacterized protein</fullName>
    </submittedName>
</protein>
<reference evidence="2 3" key="1">
    <citation type="submission" date="2018-08" db="EMBL/GenBank/DDBJ databases">
        <title>Mucilaginibacter terrae sp. nov., isolated from manganese diggings.</title>
        <authorList>
            <person name="Huang Y."/>
            <person name="Zhou Z."/>
        </authorList>
    </citation>
    <scope>NUCLEOTIDE SEQUENCE [LARGE SCALE GENOMIC DNA]</scope>
    <source>
        <strain evidence="2 3">ZH6</strain>
    </source>
</reference>
<dbReference type="Proteomes" id="UP000260823">
    <property type="component" value="Unassembled WGS sequence"/>
</dbReference>
<dbReference type="AlphaFoldDB" id="A0A3E2NW07"/>
<sequence length="79" mass="9204">MPEHSKDHRSYSPFLPYSPPQKGSVTRPEINFVWFAESLLVLVGTCNKLECLMNTFSFVCGHYMTEFKKEGTKQVQMIW</sequence>
<feature type="compositionally biased region" description="Basic and acidic residues" evidence="1">
    <location>
        <begin position="1"/>
        <end position="10"/>
    </location>
</feature>
<evidence type="ECO:0000313" key="2">
    <source>
        <dbReference type="EMBL" id="RFZ85149.1"/>
    </source>
</evidence>
<dbReference type="EMBL" id="QWDE01000001">
    <property type="protein sequence ID" value="RFZ85149.1"/>
    <property type="molecule type" value="Genomic_DNA"/>
</dbReference>
<gene>
    <name evidence="2" type="ORF">DYU05_05995</name>
</gene>
<organism evidence="2 3">
    <name type="scientific">Mucilaginibacter terrenus</name>
    <dbReference type="NCBI Taxonomy" id="2482727"/>
    <lineage>
        <taxon>Bacteria</taxon>
        <taxon>Pseudomonadati</taxon>
        <taxon>Bacteroidota</taxon>
        <taxon>Sphingobacteriia</taxon>
        <taxon>Sphingobacteriales</taxon>
        <taxon>Sphingobacteriaceae</taxon>
        <taxon>Mucilaginibacter</taxon>
    </lineage>
</organism>
<dbReference type="RefSeq" id="WP_117382050.1">
    <property type="nucleotide sequence ID" value="NZ_QWDE01000001.1"/>
</dbReference>
<comment type="caution">
    <text evidence="2">The sequence shown here is derived from an EMBL/GenBank/DDBJ whole genome shotgun (WGS) entry which is preliminary data.</text>
</comment>
<name>A0A3E2NW07_9SPHI</name>